<evidence type="ECO:0000313" key="1">
    <source>
        <dbReference type="EMBL" id="MBB5871692.1"/>
    </source>
</evidence>
<name>A0A841BY30_9ACTN</name>
<keyword evidence="2" id="KW-1185">Reference proteome</keyword>
<proteinExistence type="predicted"/>
<dbReference type="Proteomes" id="UP000587527">
    <property type="component" value="Unassembled WGS sequence"/>
</dbReference>
<dbReference type="RefSeq" id="WP_184839919.1">
    <property type="nucleotide sequence ID" value="NZ_JACHMN010000002.1"/>
</dbReference>
<organism evidence="1 2">
    <name type="scientific">Allocatelliglobosispora scoriae</name>
    <dbReference type="NCBI Taxonomy" id="643052"/>
    <lineage>
        <taxon>Bacteria</taxon>
        <taxon>Bacillati</taxon>
        <taxon>Actinomycetota</taxon>
        <taxon>Actinomycetes</taxon>
        <taxon>Micromonosporales</taxon>
        <taxon>Micromonosporaceae</taxon>
        <taxon>Allocatelliglobosispora</taxon>
    </lineage>
</organism>
<dbReference type="AlphaFoldDB" id="A0A841BY30"/>
<protein>
    <submittedName>
        <fullName evidence="1">Uncharacterized protein</fullName>
    </submittedName>
</protein>
<reference evidence="1 2" key="1">
    <citation type="submission" date="2020-08" db="EMBL/GenBank/DDBJ databases">
        <title>Sequencing the genomes of 1000 actinobacteria strains.</title>
        <authorList>
            <person name="Klenk H.-P."/>
        </authorList>
    </citation>
    <scope>NUCLEOTIDE SEQUENCE [LARGE SCALE GENOMIC DNA]</scope>
    <source>
        <strain evidence="1 2">DSM 45362</strain>
    </source>
</reference>
<dbReference type="EMBL" id="JACHMN010000002">
    <property type="protein sequence ID" value="MBB5871692.1"/>
    <property type="molecule type" value="Genomic_DNA"/>
</dbReference>
<evidence type="ECO:0000313" key="2">
    <source>
        <dbReference type="Proteomes" id="UP000587527"/>
    </source>
</evidence>
<comment type="caution">
    <text evidence="1">The sequence shown here is derived from an EMBL/GenBank/DDBJ whole genome shotgun (WGS) entry which is preliminary data.</text>
</comment>
<sequence length="48" mass="4975">MVEAGREFLVVLAVAAIGLLLATAVTMAPWLNTPAPTTAVIEVQAPTR</sequence>
<gene>
    <name evidence="1" type="ORF">F4553_005071</name>
</gene>
<accession>A0A841BY30</accession>